<dbReference type="SMART" id="SM00283">
    <property type="entry name" value="MA"/>
    <property type="match status" value="1"/>
</dbReference>
<evidence type="ECO:0000313" key="6">
    <source>
        <dbReference type="Proteomes" id="UP000256599"/>
    </source>
</evidence>
<dbReference type="PANTHER" id="PTHR32089:SF112">
    <property type="entry name" value="LYSOZYME-LIKE PROTEIN-RELATED"/>
    <property type="match status" value="1"/>
</dbReference>
<protein>
    <submittedName>
        <fullName evidence="5">Chemotaxis protein</fullName>
    </submittedName>
</protein>
<dbReference type="Pfam" id="PF13682">
    <property type="entry name" value="CZB"/>
    <property type="match status" value="1"/>
</dbReference>
<dbReference type="PANTHER" id="PTHR32089">
    <property type="entry name" value="METHYL-ACCEPTING CHEMOTAXIS PROTEIN MCPB"/>
    <property type="match status" value="1"/>
</dbReference>
<dbReference type="InterPro" id="IPR004089">
    <property type="entry name" value="MCPsignal_dom"/>
</dbReference>
<comment type="caution">
    <text evidence="5">The sequence shown here is derived from an EMBL/GenBank/DDBJ whole genome shotgun (WGS) entry which is preliminary data.</text>
</comment>
<dbReference type="EMBL" id="NXLR01000001">
    <property type="protein sequence ID" value="RDU61141.1"/>
    <property type="molecule type" value="Genomic_DNA"/>
</dbReference>
<accession>A0A3D8I9C6</accession>
<dbReference type="Pfam" id="PF00015">
    <property type="entry name" value="MCPsignal"/>
    <property type="match status" value="1"/>
</dbReference>
<keyword evidence="1 2" id="KW-0807">Transducer</keyword>
<reference evidence="5 6" key="1">
    <citation type="submission" date="2018-04" db="EMBL/GenBank/DDBJ databases">
        <title>Novel Campyloabacter and Helicobacter Species and Strains.</title>
        <authorList>
            <person name="Mannion A.J."/>
            <person name="Shen Z."/>
            <person name="Fox J.G."/>
        </authorList>
    </citation>
    <scope>NUCLEOTIDE SEQUENCE [LARGE SCALE GENOMIC DNA]</scope>
    <source>
        <strain evidence="5 6">MIT 98-6070</strain>
    </source>
</reference>
<evidence type="ECO:0000256" key="1">
    <source>
        <dbReference type="ARBA" id="ARBA00023224"/>
    </source>
</evidence>
<proteinExistence type="predicted"/>
<keyword evidence="6" id="KW-1185">Reference proteome</keyword>
<dbReference type="Gene3D" id="1.20.120.30">
    <property type="entry name" value="Aspartate receptor, ligand-binding domain"/>
    <property type="match status" value="1"/>
</dbReference>
<dbReference type="InterPro" id="IPR025991">
    <property type="entry name" value="Chemoreceptor_zinc-bind_dom"/>
</dbReference>
<dbReference type="GO" id="GO:0007165">
    <property type="term" value="P:signal transduction"/>
    <property type="evidence" value="ECO:0007669"/>
    <property type="project" value="UniProtKB-KW"/>
</dbReference>
<dbReference type="AlphaFoldDB" id="A0A3D8I9C6"/>
<evidence type="ECO:0000256" key="3">
    <source>
        <dbReference type="SAM" id="Coils"/>
    </source>
</evidence>
<feature type="coiled-coil region" evidence="3">
    <location>
        <begin position="415"/>
        <end position="442"/>
    </location>
</feature>
<organism evidence="5 6">
    <name type="scientific">Helicobacter marmotae</name>
    <dbReference type="NCBI Taxonomy" id="152490"/>
    <lineage>
        <taxon>Bacteria</taxon>
        <taxon>Pseudomonadati</taxon>
        <taxon>Campylobacterota</taxon>
        <taxon>Epsilonproteobacteria</taxon>
        <taxon>Campylobacterales</taxon>
        <taxon>Helicobacteraceae</taxon>
        <taxon>Helicobacter</taxon>
    </lineage>
</organism>
<evidence type="ECO:0000313" key="5">
    <source>
        <dbReference type="EMBL" id="RDU61141.1"/>
    </source>
</evidence>
<keyword evidence="3" id="KW-0175">Coiled coil</keyword>
<dbReference type="PROSITE" id="PS50111">
    <property type="entry name" value="CHEMOTAXIS_TRANSDUC_2"/>
    <property type="match status" value="1"/>
</dbReference>
<dbReference type="GO" id="GO:0016020">
    <property type="term" value="C:membrane"/>
    <property type="evidence" value="ECO:0007669"/>
    <property type="project" value="InterPro"/>
</dbReference>
<sequence>MFGSSKAVHQQMIEKDAQIAQLNKEVEAYKKLTGFSQVEAIVGLKNGSVVYKNNIAEKLESLSTLIPQLHQNTTTANCARHEYSVKSMRIGDVEYYSILPLNTLTNNASGTNLFEVYTKSLKTGVTQTQSSLQNVLTESNGVAEYSVKAAESAQDGLGMSAKALEQIEVLYEKMQVASDLVNSLTQRSNEITSVISLIDDIAEQTNLLALNAAIEAARAGEHGRGFAVVADEVRKLAEKTQKATKEIAVVVKSMQQEANDIQTSTEETNEATGNVRDGVLKLHSIVNNLKVGSLITKSSTLNLSNRIFCVLAKLDHVVYKNNLYSYIFGLSDSFNCVDHHNCRLGKWYFEGDGKATFANTEGYKALDAFHAGVHTEAITLAQTFADEKQSCPKSFIDEKILAMEKNSDGVMKAIVDMYNEKRDEVLSEIKQLEKEITQSEHVSAYTPNIDSQSEIKS</sequence>
<evidence type="ECO:0000256" key="2">
    <source>
        <dbReference type="PROSITE-ProRule" id="PRU00284"/>
    </source>
</evidence>
<dbReference type="SUPFAM" id="SSF58104">
    <property type="entry name" value="Methyl-accepting chemotaxis protein (MCP) signaling domain"/>
    <property type="match status" value="1"/>
</dbReference>
<name>A0A3D8I9C6_9HELI</name>
<dbReference type="Gene3D" id="1.10.287.950">
    <property type="entry name" value="Methyl-accepting chemotaxis protein"/>
    <property type="match status" value="1"/>
</dbReference>
<feature type="domain" description="Methyl-accepting transducer" evidence="4">
    <location>
        <begin position="125"/>
        <end position="289"/>
    </location>
</feature>
<gene>
    <name evidence="5" type="ORF">CQA63_01150</name>
</gene>
<dbReference type="Proteomes" id="UP000256599">
    <property type="component" value="Unassembled WGS sequence"/>
</dbReference>
<evidence type="ECO:0000259" key="4">
    <source>
        <dbReference type="PROSITE" id="PS50111"/>
    </source>
</evidence>
<dbReference type="OrthoDB" id="9765597at2"/>